<protein>
    <submittedName>
        <fullName evidence="1">Helicase associated domain-containing protein</fullName>
    </submittedName>
</protein>
<comment type="caution">
    <text evidence="1">The sequence shown here is derived from an EMBL/GenBank/DDBJ whole genome shotgun (WGS) entry which is preliminary data.</text>
</comment>
<dbReference type="Proteomes" id="UP001596435">
    <property type="component" value="Unassembled WGS sequence"/>
</dbReference>
<sequence>MFEGEQLGRWIVTQRAGWPGLDPDQQDLLAALGIEADEELVAARQAAEGKLRVSRVDRFQQGLAALAQFVERERHANVRRPHKELLEAVEAGPGGE</sequence>
<evidence type="ECO:0000313" key="1">
    <source>
        <dbReference type="EMBL" id="MFC7184018.1"/>
    </source>
</evidence>
<reference evidence="2" key="1">
    <citation type="journal article" date="2019" name="Int. J. Syst. Evol. Microbiol.">
        <title>The Global Catalogue of Microorganisms (GCM) 10K type strain sequencing project: providing services to taxonomists for standard genome sequencing and annotation.</title>
        <authorList>
            <consortium name="The Broad Institute Genomics Platform"/>
            <consortium name="The Broad Institute Genome Sequencing Center for Infectious Disease"/>
            <person name="Wu L."/>
            <person name="Ma J."/>
        </authorList>
    </citation>
    <scope>NUCLEOTIDE SEQUENCE [LARGE SCALE GENOMIC DNA]</scope>
    <source>
        <strain evidence="2">CGMCC 1.12859</strain>
    </source>
</reference>
<accession>A0ABW2G678</accession>
<name>A0ABW2G678_9ACTN</name>
<dbReference type="RefSeq" id="WP_345703924.1">
    <property type="nucleotide sequence ID" value="NZ_BAABKV010000001.1"/>
</dbReference>
<proteinExistence type="predicted"/>
<evidence type="ECO:0000313" key="2">
    <source>
        <dbReference type="Proteomes" id="UP001596435"/>
    </source>
</evidence>
<keyword evidence="2" id="KW-1185">Reference proteome</keyword>
<organism evidence="1 2">
    <name type="scientific">Kitasatospora paranensis</name>
    <dbReference type="NCBI Taxonomy" id="258053"/>
    <lineage>
        <taxon>Bacteria</taxon>
        <taxon>Bacillati</taxon>
        <taxon>Actinomycetota</taxon>
        <taxon>Actinomycetes</taxon>
        <taxon>Kitasatosporales</taxon>
        <taxon>Streptomycetaceae</taxon>
        <taxon>Kitasatospora</taxon>
    </lineage>
</organism>
<gene>
    <name evidence="1" type="ORF">ACFQMG_31170</name>
</gene>
<dbReference type="EMBL" id="JBHTAJ010000086">
    <property type="protein sequence ID" value="MFC7184018.1"/>
    <property type="molecule type" value="Genomic_DNA"/>
</dbReference>